<dbReference type="OrthoDB" id="9810449at2"/>
<protein>
    <submittedName>
        <fullName evidence="1">Haloacid Dehalogenase Superfamily Class (Subfamily) IIA</fullName>
    </submittedName>
</protein>
<keyword evidence="2" id="KW-1185">Reference proteome</keyword>
<dbReference type="InterPro" id="IPR006357">
    <property type="entry name" value="HAD-SF_hydro_IIA"/>
</dbReference>
<dbReference type="Pfam" id="PF13344">
    <property type="entry name" value="Hydrolase_6"/>
    <property type="match status" value="1"/>
</dbReference>
<dbReference type="PANTHER" id="PTHR19288:SF95">
    <property type="entry name" value="D-GLYCEROL 3-PHOSPHATE PHOSPHATASE"/>
    <property type="match status" value="1"/>
</dbReference>
<sequence length="331" mass="34230">MTLAATDTPLVASHDAVLLDLDGVVYRGGEAVPGAVEALREVREARLAFLTNNANRPPEAVAEHLAQLGLTPSVEDIVTSAQAIAGVMSHDLAAGAVVLAIGGDGLREALRARGLVPTGDRHAAGLAAVVQGYTPDLGWRDLAEAAYAVQSGLPWYASNTDLTIPTAEGIAPGNGALVHAVRLATGQEPVVAGKPYAPLFEETMERLAPASPLMVGDRLDTDILGARRAGITSLFVLTGVNTLADVVNAVADVHPDFVGADLAALHDAHPAVVIADRVAHCGSARVELRDRTLTVVTEGTSTETLRAIVGLGWACRAESDVHLSVNETIDA</sequence>
<dbReference type="Proteomes" id="UP000191040">
    <property type="component" value="Chromosome I"/>
</dbReference>
<dbReference type="PANTHER" id="PTHR19288">
    <property type="entry name" value="4-NITROPHENYLPHOSPHATASE-RELATED"/>
    <property type="match status" value="1"/>
</dbReference>
<dbReference type="Gene3D" id="3.40.50.1000">
    <property type="entry name" value="HAD superfamily/HAD-like"/>
    <property type="match status" value="2"/>
</dbReference>
<proteinExistence type="predicted"/>
<reference evidence="2" key="1">
    <citation type="submission" date="2017-02" db="EMBL/GenBank/DDBJ databases">
        <authorList>
            <person name="Varghese N."/>
            <person name="Submissions S."/>
        </authorList>
    </citation>
    <scope>NUCLEOTIDE SEQUENCE [LARGE SCALE GENOMIC DNA]</scope>
    <source>
        <strain evidence="2">9H-4</strain>
    </source>
</reference>
<name>A0A1T4Z3Q5_9ACTN</name>
<dbReference type="RefSeq" id="WP_078700233.1">
    <property type="nucleotide sequence ID" value="NZ_LT796768.1"/>
</dbReference>
<dbReference type="AlphaFoldDB" id="A0A1T4Z3Q5"/>
<organism evidence="1 2">
    <name type="scientific">Aeromicrobium choanae</name>
    <dbReference type="NCBI Taxonomy" id="1736691"/>
    <lineage>
        <taxon>Bacteria</taxon>
        <taxon>Bacillati</taxon>
        <taxon>Actinomycetota</taxon>
        <taxon>Actinomycetes</taxon>
        <taxon>Propionibacteriales</taxon>
        <taxon>Nocardioidaceae</taxon>
        <taxon>Aeromicrobium</taxon>
    </lineage>
</organism>
<dbReference type="SUPFAM" id="SSF56784">
    <property type="entry name" value="HAD-like"/>
    <property type="match status" value="1"/>
</dbReference>
<dbReference type="InterPro" id="IPR023214">
    <property type="entry name" value="HAD_sf"/>
</dbReference>
<dbReference type="STRING" id="1736691.SAMN06295964_2242"/>
<evidence type="ECO:0000313" key="1">
    <source>
        <dbReference type="EMBL" id="SKB08586.1"/>
    </source>
</evidence>
<dbReference type="GO" id="GO:0016791">
    <property type="term" value="F:phosphatase activity"/>
    <property type="evidence" value="ECO:0007669"/>
    <property type="project" value="TreeGrafter"/>
</dbReference>
<accession>A0A1T4Z3Q5</accession>
<dbReference type="InterPro" id="IPR036412">
    <property type="entry name" value="HAD-like_sf"/>
</dbReference>
<dbReference type="EMBL" id="LT796768">
    <property type="protein sequence ID" value="SKB08586.1"/>
    <property type="molecule type" value="Genomic_DNA"/>
</dbReference>
<dbReference type="Pfam" id="PF13242">
    <property type="entry name" value="Hydrolase_like"/>
    <property type="match status" value="1"/>
</dbReference>
<dbReference type="NCBIfam" id="TIGR01460">
    <property type="entry name" value="HAD-SF-IIA"/>
    <property type="match status" value="1"/>
</dbReference>
<dbReference type="GO" id="GO:0005737">
    <property type="term" value="C:cytoplasm"/>
    <property type="evidence" value="ECO:0007669"/>
    <property type="project" value="TreeGrafter"/>
</dbReference>
<evidence type="ECO:0000313" key="2">
    <source>
        <dbReference type="Proteomes" id="UP000191040"/>
    </source>
</evidence>
<gene>
    <name evidence="1" type="ORF">SAMN06295964_2242</name>
</gene>